<keyword evidence="2" id="KW-1185">Reference proteome</keyword>
<proteinExistence type="predicted"/>
<dbReference type="Proteomes" id="UP001462640">
    <property type="component" value="Unassembled WGS sequence"/>
</dbReference>
<evidence type="ECO:0000313" key="2">
    <source>
        <dbReference type="Proteomes" id="UP001462640"/>
    </source>
</evidence>
<dbReference type="EMBL" id="JBDPZC010000016">
    <property type="protein sequence ID" value="MEO3715590.1"/>
    <property type="molecule type" value="Genomic_DNA"/>
</dbReference>
<accession>A0ABV0GKM0</accession>
<sequence length="65" mass="7117">MTAIGTWQDEKGLSVFIVGPQGVRQGRVGDVLLAEYRIASVTPQQVRLVHLPSNKEMMLPISAAR</sequence>
<organism evidence="1 2">
    <name type="scientific">Roseateles flavus</name>
    <dbReference type="NCBI Taxonomy" id="3149041"/>
    <lineage>
        <taxon>Bacteria</taxon>
        <taxon>Pseudomonadati</taxon>
        <taxon>Pseudomonadota</taxon>
        <taxon>Betaproteobacteria</taxon>
        <taxon>Burkholderiales</taxon>
        <taxon>Sphaerotilaceae</taxon>
        <taxon>Roseateles</taxon>
    </lineage>
</organism>
<evidence type="ECO:0000313" key="1">
    <source>
        <dbReference type="EMBL" id="MEO3715590.1"/>
    </source>
</evidence>
<comment type="caution">
    <text evidence="1">The sequence shown here is derived from an EMBL/GenBank/DDBJ whole genome shotgun (WGS) entry which is preliminary data.</text>
</comment>
<dbReference type="RefSeq" id="WP_347613132.1">
    <property type="nucleotide sequence ID" value="NZ_JBDPZC010000016.1"/>
</dbReference>
<protein>
    <submittedName>
        <fullName evidence="1">Uncharacterized protein</fullName>
    </submittedName>
</protein>
<reference evidence="1 2" key="1">
    <citation type="submission" date="2024-05" db="EMBL/GenBank/DDBJ databases">
        <title>Roseateles sp. 2.12 16S ribosomal RNA gene Genome sequencing and assembly.</title>
        <authorList>
            <person name="Woo H."/>
        </authorList>
    </citation>
    <scope>NUCLEOTIDE SEQUENCE [LARGE SCALE GENOMIC DNA]</scope>
    <source>
        <strain evidence="1 2">2.12</strain>
    </source>
</reference>
<gene>
    <name evidence="1" type="ORF">ABDJ40_22685</name>
</gene>
<name>A0ABV0GKM0_9BURK</name>